<organism evidence="1 2">
    <name type="scientific">Blastopirellula marina DSM 3645</name>
    <dbReference type="NCBI Taxonomy" id="314230"/>
    <lineage>
        <taxon>Bacteria</taxon>
        <taxon>Pseudomonadati</taxon>
        <taxon>Planctomycetota</taxon>
        <taxon>Planctomycetia</taxon>
        <taxon>Pirellulales</taxon>
        <taxon>Pirellulaceae</taxon>
        <taxon>Blastopirellula</taxon>
    </lineage>
</organism>
<dbReference type="Proteomes" id="UP000004358">
    <property type="component" value="Unassembled WGS sequence"/>
</dbReference>
<evidence type="ECO:0000313" key="1">
    <source>
        <dbReference type="EMBL" id="EAQ81401.1"/>
    </source>
</evidence>
<proteinExistence type="predicted"/>
<protein>
    <recommendedName>
        <fullName evidence="3">Carboxypeptidase regulatory-like domain-containing protein</fullName>
    </recommendedName>
</protein>
<name>A3ZQC5_9BACT</name>
<accession>A3ZQC5</accession>
<dbReference type="HOGENOM" id="CLU_113730_1_2_0"/>
<comment type="caution">
    <text evidence="1">The sequence shown here is derived from an EMBL/GenBank/DDBJ whole genome shotgun (WGS) entry which is preliminary data.</text>
</comment>
<sequence>MLLIGLVGGCSSGGSLETATVTGKVSYQGKPLPYGSISFRPEAGSPAYAKLREDGTYSLSTFGNGDGAVIGKHQVLIIATETDAGIAPANDSGIEMPVTKSVIPRKYTSFSTSQLTAEVISGKNNEFSFNLVD</sequence>
<gene>
    <name evidence="1" type="ORF">DSM3645_23456</name>
</gene>
<dbReference type="EMBL" id="AANZ01000005">
    <property type="protein sequence ID" value="EAQ81401.1"/>
    <property type="molecule type" value="Genomic_DNA"/>
</dbReference>
<evidence type="ECO:0000313" key="2">
    <source>
        <dbReference type="Proteomes" id="UP000004358"/>
    </source>
</evidence>
<dbReference type="eggNOG" id="ENOG5033MUI">
    <property type="taxonomic scope" value="Bacteria"/>
</dbReference>
<dbReference type="STRING" id="314230.DSM3645_23456"/>
<reference evidence="1 2" key="1">
    <citation type="submission" date="2006-02" db="EMBL/GenBank/DDBJ databases">
        <authorList>
            <person name="Amann R."/>
            <person name="Ferriera S."/>
            <person name="Johnson J."/>
            <person name="Kravitz S."/>
            <person name="Halpern A."/>
            <person name="Remington K."/>
            <person name="Beeson K."/>
            <person name="Tran B."/>
            <person name="Rogers Y.-H."/>
            <person name="Friedman R."/>
            <person name="Venter J.C."/>
        </authorList>
    </citation>
    <scope>NUCLEOTIDE SEQUENCE [LARGE SCALE GENOMIC DNA]</scope>
    <source>
        <strain evidence="1 2">DSM 3645</strain>
    </source>
</reference>
<evidence type="ECO:0008006" key="3">
    <source>
        <dbReference type="Google" id="ProtNLM"/>
    </source>
</evidence>
<dbReference type="AlphaFoldDB" id="A3ZQC5"/>